<evidence type="ECO:0008006" key="4">
    <source>
        <dbReference type="Google" id="ProtNLM"/>
    </source>
</evidence>
<organism evidence="2 3">
    <name type="scientific">Lysobacter arenosi</name>
    <dbReference type="NCBI Taxonomy" id="2795387"/>
    <lineage>
        <taxon>Bacteria</taxon>
        <taxon>Pseudomonadati</taxon>
        <taxon>Pseudomonadota</taxon>
        <taxon>Gammaproteobacteria</taxon>
        <taxon>Lysobacterales</taxon>
        <taxon>Lysobacteraceae</taxon>
        <taxon>Lysobacter</taxon>
    </lineage>
</organism>
<feature type="chain" id="PRO_5047348969" description="Transporter" evidence="1">
    <location>
        <begin position="27"/>
        <end position="381"/>
    </location>
</feature>
<reference evidence="2 3" key="1">
    <citation type="submission" date="2021-02" db="EMBL/GenBank/DDBJ databases">
        <title>Lysobacter arenosi sp. nov., isolated from soil of gangwondo yeongwol, south Korea.</title>
        <authorList>
            <person name="Kim K.R."/>
            <person name="Kim K.H."/>
            <person name="Jeon C.O."/>
        </authorList>
    </citation>
    <scope>NUCLEOTIDE SEQUENCE [LARGE SCALE GENOMIC DNA]</scope>
    <source>
        <strain evidence="2 3">R7</strain>
    </source>
</reference>
<dbReference type="EMBL" id="CP071517">
    <property type="protein sequence ID" value="QSX74541.1"/>
    <property type="molecule type" value="Genomic_DNA"/>
</dbReference>
<evidence type="ECO:0000313" key="3">
    <source>
        <dbReference type="Proteomes" id="UP000663400"/>
    </source>
</evidence>
<dbReference type="RefSeq" id="WP_200609161.1">
    <property type="nucleotide sequence ID" value="NZ_CP071517.1"/>
</dbReference>
<evidence type="ECO:0000313" key="2">
    <source>
        <dbReference type="EMBL" id="QSX74541.1"/>
    </source>
</evidence>
<protein>
    <recommendedName>
        <fullName evidence="4">Transporter</fullName>
    </recommendedName>
</protein>
<accession>A0ABX7RB70</accession>
<gene>
    <name evidence="2" type="ORF">HIV01_015365</name>
</gene>
<keyword evidence="1" id="KW-0732">Signal</keyword>
<sequence length="381" mass="41766">MSRARAGALVLGTLCGSIGLAPEARADDGQYPNFGMDYSAQLQYDFSRLDGDTNGGPRNTTDFYPDITTSFYLRFSTDDQIRLTTEINPADPPNPGEKRTFGDIGLVIDELNYYKLTSRTSWMIGKFQVPFGRAMDQAPGLYTNDYVAAYDLGGMLGGTFGYRHFSQKLGLIEPDISLYTFDTTELSRTFLRGGGRAQRSDGGPANTGKLDSYSVALNWTSIPALPFLELQAGYMRNQKGVGQNDGTLPGDEVVRIVSARYMWARLPSTDLGETLRGHYLDIVPFIEYADVDNENAVQGNDTSYLTTSLTVDYGPWSMGATRTDKKRPPIAGAGRHDYLNELSVTYNITGRLSIGLSAGTQKEAGQRSDLYGLQLAYSGAY</sequence>
<dbReference type="Proteomes" id="UP000663400">
    <property type="component" value="Chromosome"/>
</dbReference>
<feature type="signal peptide" evidence="1">
    <location>
        <begin position="1"/>
        <end position="26"/>
    </location>
</feature>
<proteinExistence type="predicted"/>
<evidence type="ECO:0000256" key="1">
    <source>
        <dbReference type="SAM" id="SignalP"/>
    </source>
</evidence>
<keyword evidence="3" id="KW-1185">Reference proteome</keyword>
<name>A0ABX7RB70_9GAMM</name>